<evidence type="ECO:0000313" key="2">
    <source>
        <dbReference type="Proteomes" id="UP000321307"/>
    </source>
</evidence>
<comment type="caution">
    <text evidence="1">The sequence shown here is derived from an EMBL/GenBank/DDBJ whole genome shotgun (WGS) entry which is preliminary data.</text>
</comment>
<accession>A0A9X9C1N2</accession>
<gene>
    <name evidence="1" type="ORF">FOT63_19390</name>
</gene>
<dbReference type="Gene3D" id="2.160.20.10">
    <property type="entry name" value="Single-stranded right-handed beta-helix, Pectin lyase-like"/>
    <property type="match status" value="1"/>
</dbReference>
<dbReference type="InterPro" id="IPR012334">
    <property type="entry name" value="Pectin_lyas_fold"/>
</dbReference>
<dbReference type="Proteomes" id="UP000321307">
    <property type="component" value="Unassembled WGS sequence"/>
</dbReference>
<name>A0A9X9C1N2_9GAMM</name>
<reference evidence="1 2" key="1">
    <citation type="submission" date="2019-07" db="EMBL/GenBank/DDBJ databases">
        <title>Serratia strains were isolated from fresh produce.</title>
        <authorList>
            <person name="Cho G.-S."/>
            <person name="Stein M."/>
            <person name="Lee W."/>
            <person name="Suh S.H."/>
            <person name="Franz C.M.A.P."/>
        </authorList>
    </citation>
    <scope>NUCLEOTIDE SEQUENCE [LARGE SCALE GENOMIC DNA]</scope>
    <source>
        <strain evidence="1 2">S17</strain>
    </source>
</reference>
<evidence type="ECO:0000313" key="1">
    <source>
        <dbReference type="EMBL" id="TXE27092.1"/>
    </source>
</evidence>
<sequence length="758" mass="82126">MTVSTEVSREEYTGNGVTTDFDYRFRVFSADELVVTVADTTENIRALVLNTDYTVTGAGSRNGGKVKLASALANNWRISIERELPVTQETDIRNQGNFFPEVHEDAWDKLTMLIQQAIGGLGLALRKPNWLAKYYDAKGNRIANLSSPQNQQDAATKGYVDSVNDGYYKRTLRVPEPSVNMLRPVAERNKSLLGFNDLGQPVPIFSMTDTADLAIRLASSTGANLVGWHDTTVGDYLGHLALLVAHTTPEAHGAVGDGITDDTAAWTAALAMNVHVICDPRKNYRVTAPVYRKYSEVKISIDGRGCRMFIDHNDHAFLTDASNTPNPSLYDPLGIYNTEFRNITAWNSATRMSRYGDVMRSTFARPFNGSVYGCDFTGFCDVVVLLGRSSYFDNYTTDCRDNALVIFGDHNRGGPVVGGVTGGDSVLCKSNNSVFSDISFVESGVLPLGHPDGDNTPGGSPLAFAQDGDNAIGNIFGNVRCQRHGSGGVIMNGENNYVHSVDVGSFVDASRSHLPAGGAWVVYMSGKNNRIGDVKADYYHNGVQLHDKSEGCHIGNSTLQRKSPYGQFTFVASGTQKNCSIGKVSAFENVNKNDEIYIAMPDIIIDGIEIHNFNSPYVAGQYVGRILSKCYIREIYISSAGDATHTRTALLLGANATIKRIHEDNIIAIGVEVATGASPRLGDVVVNQNTTLGTNNPVILRGSTSSESREFSSMRVTGGAPRIEGGTLNIGSYLGQRWQGNAAATVNYPDLQPHTPNT</sequence>
<proteinExistence type="predicted"/>
<dbReference type="AlphaFoldDB" id="A0A9X9C1N2"/>
<dbReference type="EMBL" id="VOUP01000012">
    <property type="protein sequence ID" value="TXE27092.1"/>
    <property type="molecule type" value="Genomic_DNA"/>
</dbReference>
<protein>
    <submittedName>
        <fullName evidence="1">Uncharacterized protein</fullName>
    </submittedName>
</protein>
<dbReference type="RefSeq" id="WP_147838759.1">
    <property type="nucleotide sequence ID" value="NZ_VOUP01000012.1"/>
</dbReference>
<organism evidence="1 2">
    <name type="scientific">Serratia ureilytica</name>
    <dbReference type="NCBI Taxonomy" id="300181"/>
    <lineage>
        <taxon>Bacteria</taxon>
        <taxon>Pseudomonadati</taxon>
        <taxon>Pseudomonadota</taxon>
        <taxon>Gammaproteobacteria</taxon>
        <taxon>Enterobacterales</taxon>
        <taxon>Yersiniaceae</taxon>
        <taxon>Serratia</taxon>
    </lineage>
</organism>